<dbReference type="EMBL" id="CAXDID020000392">
    <property type="protein sequence ID" value="CAL6086292.1"/>
    <property type="molecule type" value="Genomic_DNA"/>
</dbReference>
<evidence type="ECO:0000313" key="1">
    <source>
        <dbReference type="EMBL" id="CAI9944076.1"/>
    </source>
</evidence>
<comment type="caution">
    <text evidence="2">The sequence shown here is derived from an EMBL/GenBank/DDBJ whole genome shotgun (WGS) entry which is preliminary data.</text>
</comment>
<accession>A0AA86QGH8</accession>
<proteinExistence type="predicted"/>
<dbReference type="GO" id="GO:0003723">
    <property type="term" value="F:RNA binding"/>
    <property type="evidence" value="ECO:0007669"/>
    <property type="project" value="InterPro"/>
</dbReference>
<name>A0AA86QGH8_9EUKA</name>
<dbReference type="EMBL" id="CATOUU010000721">
    <property type="protein sequence ID" value="CAI9944076.1"/>
    <property type="molecule type" value="Genomic_DNA"/>
</dbReference>
<evidence type="ECO:0000313" key="2">
    <source>
        <dbReference type="EMBL" id="CAI9958934.1"/>
    </source>
</evidence>
<keyword evidence="5" id="KW-1185">Reference proteome</keyword>
<gene>
    <name evidence="3" type="ORF">HINF_LOCUS26973</name>
    <name evidence="1" type="ORF">HINF_LOCUS31721</name>
    <name evidence="2" type="ORF">HINF_LOCUS46579</name>
    <name evidence="4" type="ORF">HINF_LOCUS63092</name>
</gene>
<sequence>MEIHTPFNLTATICLPTQTLGKQQITYKQLLLGPGNKYLDFILHECNCKIQFQEPSTIKLEYGTSDQFNQAKKHFEDLFSQIQKLAEMGKKFEEQYDENEKLIDFATWYEAQPEDQHDELQAALVDQMKELL</sequence>
<dbReference type="AlphaFoldDB" id="A0AA86QGH8"/>
<organism evidence="2">
    <name type="scientific">Hexamita inflata</name>
    <dbReference type="NCBI Taxonomy" id="28002"/>
    <lineage>
        <taxon>Eukaryota</taxon>
        <taxon>Metamonada</taxon>
        <taxon>Diplomonadida</taxon>
        <taxon>Hexamitidae</taxon>
        <taxon>Hexamitinae</taxon>
        <taxon>Hexamita</taxon>
    </lineage>
</organism>
<evidence type="ECO:0000313" key="3">
    <source>
        <dbReference type="EMBL" id="CAL6019491.1"/>
    </source>
</evidence>
<dbReference type="InterPro" id="IPR036612">
    <property type="entry name" value="KH_dom_type_1_sf"/>
</dbReference>
<protein>
    <submittedName>
        <fullName evidence="2">Type 1 superfamily</fullName>
    </submittedName>
</protein>
<dbReference type="Proteomes" id="UP001642409">
    <property type="component" value="Unassembled WGS sequence"/>
</dbReference>
<evidence type="ECO:0000313" key="5">
    <source>
        <dbReference type="Proteomes" id="UP001642409"/>
    </source>
</evidence>
<reference evidence="3 5" key="2">
    <citation type="submission" date="2024-07" db="EMBL/GenBank/DDBJ databases">
        <authorList>
            <person name="Akdeniz Z."/>
        </authorList>
    </citation>
    <scope>NUCLEOTIDE SEQUENCE [LARGE SCALE GENOMIC DNA]</scope>
</reference>
<dbReference type="EMBL" id="CAXDID020000083">
    <property type="protein sequence ID" value="CAL6019491.1"/>
    <property type="molecule type" value="Genomic_DNA"/>
</dbReference>
<dbReference type="SUPFAM" id="SSF54791">
    <property type="entry name" value="Eukaryotic type KH-domain (KH-domain type I)"/>
    <property type="match status" value="1"/>
</dbReference>
<reference evidence="2" key="1">
    <citation type="submission" date="2023-06" db="EMBL/GenBank/DDBJ databases">
        <authorList>
            <person name="Kurt Z."/>
        </authorList>
    </citation>
    <scope>NUCLEOTIDE SEQUENCE</scope>
</reference>
<evidence type="ECO:0000313" key="4">
    <source>
        <dbReference type="EMBL" id="CAL6086292.1"/>
    </source>
</evidence>
<dbReference type="EMBL" id="CATOUU010000911">
    <property type="protein sequence ID" value="CAI9958934.1"/>
    <property type="molecule type" value="Genomic_DNA"/>
</dbReference>